<feature type="compositionally biased region" description="Basic and acidic residues" evidence="1">
    <location>
        <begin position="264"/>
        <end position="274"/>
    </location>
</feature>
<reference evidence="3" key="1">
    <citation type="journal article" date="2020" name="Cell">
        <title>Large-Scale Comparative Analyses of Tick Genomes Elucidate Their Genetic Diversity and Vector Capacities.</title>
        <authorList>
            <consortium name="Tick Genome and Microbiome Consortium (TIGMIC)"/>
            <person name="Jia N."/>
            <person name="Wang J."/>
            <person name="Shi W."/>
            <person name="Du L."/>
            <person name="Sun Y."/>
            <person name="Zhan W."/>
            <person name="Jiang J.F."/>
            <person name="Wang Q."/>
            <person name="Zhang B."/>
            <person name="Ji P."/>
            <person name="Bell-Sakyi L."/>
            <person name="Cui X.M."/>
            <person name="Yuan T.T."/>
            <person name="Jiang B.G."/>
            <person name="Yang W.F."/>
            <person name="Lam T.T."/>
            <person name="Chang Q.C."/>
            <person name="Ding S.J."/>
            <person name="Wang X.J."/>
            <person name="Zhu J.G."/>
            <person name="Ruan X.D."/>
            <person name="Zhao L."/>
            <person name="Wei J.T."/>
            <person name="Ye R.Z."/>
            <person name="Que T.C."/>
            <person name="Du C.H."/>
            <person name="Zhou Y.H."/>
            <person name="Cheng J.X."/>
            <person name="Dai P.F."/>
            <person name="Guo W.B."/>
            <person name="Han X.H."/>
            <person name="Huang E.J."/>
            <person name="Li L.F."/>
            <person name="Wei W."/>
            <person name="Gao Y.C."/>
            <person name="Liu J.Z."/>
            <person name="Shao H.Z."/>
            <person name="Wang X."/>
            <person name="Wang C.C."/>
            <person name="Yang T.C."/>
            <person name="Huo Q.B."/>
            <person name="Li W."/>
            <person name="Chen H.Y."/>
            <person name="Chen S.E."/>
            <person name="Zhou L.G."/>
            <person name="Ni X.B."/>
            <person name="Tian J.H."/>
            <person name="Sheng Y."/>
            <person name="Liu T."/>
            <person name="Pan Y.S."/>
            <person name="Xia L.Y."/>
            <person name="Li J."/>
            <person name="Zhao F."/>
            <person name="Cao W.C."/>
        </authorList>
    </citation>
    <scope>NUCLEOTIDE SEQUENCE</scope>
    <source>
        <strain evidence="3">Rsan-2018</strain>
    </source>
</reference>
<feature type="chain" id="PRO_5038846515" evidence="2">
    <location>
        <begin position="23"/>
        <end position="973"/>
    </location>
</feature>
<feature type="compositionally biased region" description="Basic and acidic residues" evidence="1">
    <location>
        <begin position="762"/>
        <end position="776"/>
    </location>
</feature>
<gene>
    <name evidence="3" type="ORF">HPB52_008324</name>
</gene>
<feature type="region of interest" description="Disordered" evidence="1">
    <location>
        <begin position="218"/>
        <end position="278"/>
    </location>
</feature>
<feature type="compositionally biased region" description="Low complexity" evidence="1">
    <location>
        <begin position="156"/>
        <end position="167"/>
    </location>
</feature>
<feature type="region of interest" description="Disordered" evidence="1">
    <location>
        <begin position="449"/>
        <end position="510"/>
    </location>
</feature>
<evidence type="ECO:0000256" key="1">
    <source>
        <dbReference type="SAM" id="MobiDB-lite"/>
    </source>
</evidence>
<name>A0A9D4T8W1_RHISA</name>
<feature type="signal peptide" evidence="2">
    <location>
        <begin position="1"/>
        <end position="22"/>
    </location>
</feature>
<feature type="compositionally biased region" description="Basic residues" evidence="1">
    <location>
        <begin position="219"/>
        <end position="232"/>
    </location>
</feature>
<organism evidence="3 4">
    <name type="scientific">Rhipicephalus sanguineus</name>
    <name type="common">Brown dog tick</name>
    <name type="synonym">Ixodes sanguineus</name>
    <dbReference type="NCBI Taxonomy" id="34632"/>
    <lineage>
        <taxon>Eukaryota</taxon>
        <taxon>Metazoa</taxon>
        <taxon>Ecdysozoa</taxon>
        <taxon>Arthropoda</taxon>
        <taxon>Chelicerata</taxon>
        <taxon>Arachnida</taxon>
        <taxon>Acari</taxon>
        <taxon>Parasitiformes</taxon>
        <taxon>Ixodida</taxon>
        <taxon>Ixodoidea</taxon>
        <taxon>Ixodidae</taxon>
        <taxon>Rhipicephalinae</taxon>
        <taxon>Rhipicephalus</taxon>
        <taxon>Rhipicephalus</taxon>
    </lineage>
</organism>
<feature type="compositionally biased region" description="Polar residues" evidence="1">
    <location>
        <begin position="238"/>
        <end position="249"/>
    </location>
</feature>
<feature type="compositionally biased region" description="Polar residues" evidence="1">
    <location>
        <begin position="313"/>
        <end position="347"/>
    </location>
</feature>
<evidence type="ECO:0000313" key="3">
    <source>
        <dbReference type="EMBL" id="KAH7982940.1"/>
    </source>
</evidence>
<dbReference type="Proteomes" id="UP000821837">
    <property type="component" value="Chromosome 1"/>
</dbReference>
<reference evidence="3" key="2">
    <citation type="submission" date="2021-09" db="EMBL/GenBank/DDBJ databases">
        <authorList>
            <person name="Jia N."/>
            <person name="Wang J."/>
            <person name="Shi W."/>
            <person name="Du L."/>
            <person name="Sun Y."/>
            <person name="Zhan W."/>
            <person name="Jiang J."/>
            <person name="Wang Q."/>
            <person name="Zhang B."/>
            <person name="Ji P."/>
            <person name="Sakyi L.B."/>
            <person name="Cui X."/>
            <person name="Yuan T."/>
            <person name="Jiang B."/>
            <person name="Yang W."/>
            <person name="Lam T.T.-Y."/>
            <person name="Chang Q."/>
            <person name="Ding S."/>
            <person name="Wang X."/>
            <person name="Zhu J."/>
            <person name="Ruan X."/>
            <person name="Zhao L."/>
            <person name="Wei J."/>
            <person name="Que T."/>
            <person name="Du C."/>
            <person name="Cheng J."/>
            <person name="Dai P."/>
            <person name="Han X."/>
            <person name="Huang E."/>
            <person name="Gao Y."/>
            <person name="Liu J."/>
            <person name="Shao H."/>
            <person name="Ye R."/>
            <person name="Li L."/>
            <person name="Wei W."/>
            <person name="Wang X."/>
            <person name="Wang C."/>
            <person name="Huo Q."/>
            <person name="Li W."/>
            <person name="Guo W."/>
            <person name="Chen H."/>
            <person name="Chen S."/>
            <person name="Zhou L."/>
            <person name="Zhou L."/>
            <person name="Ni X."/>
            <person name="Tian J."/>
            <person name="Zhou Y."/>
            <person name="Sheng Y."/>
            <person name="Liu T."/>
            <person name="Pan Y."/>
            <person name="Xia L."/>
            <person name="Li J."/>
            <person name="Zhao F."/>
            <person name="Cao W."/>
        </authorList>
    </citation>
    <scope>NUCLEOTIDE SEQUENCE</scope>
    <source>
        <strain evidence="3">Rsan-2018</strain>
        <tissue evidence="3">Larvae</tissue>
    </source>
</reference>
<keyword evidence="4" id="KW-1185">Reference proteome</keyword>
<feature type="region of interest" description="Disordered" evidence="1">
    <location>
        <begin position="679"/>
        <end position="707"/>
    </location>
</feature>
<feature type="compositionally biased region" description="Basic and acidic residues" evidence="1">
    <location>
        <begin position="836"/>
        <end position="853"/>
    </location>
</feature>
<evidence type="ECO:0000313" key="4">
    <source>
        <dbReference type="Proteomes" id="UP000821837"/>
    </source>
</evidence>
<comment type="caution">
    <text evidence="3">The sequence shown here is derived from an EMBL/GenBank/DDBJ whole genome shotgun (WGS) entry which is preliminary data.</text>
</comment>
<feature type="region of interest" description="Disordered" evidence="1">
    <location>
        <begin position="138"/>
        <end position="167"/>
    </location>
</feature>
<accession>A0A9D4T8W1</accession>
<feature type="region of interest" description="Disordered" evidence="1">
    <location>
        <begin position="549"/>
        <end position="571"/>
    </location>
</feature>
<feature type="compositionally biased region" description="Acidic residues" evidence="1">
    <location>
        <begin position="777"/>
        <end position="802"/>
    </location>
</feature>
<keyword evidence="2" id="KW-0732">Signal</keyword>
<dbReference type="AlphaFoldDB" id="A0A9D4T8W1"/>
<feature type="compositionally biased region" description="Basic and acidic residues" evidence="1">
    <location>
        <begin position="475"/>
        <end position="492"/>
    </location>
</feature>
<feature type="region of interest" description="Disordered" evidence="1">
    <location>
        <begin position="292"/>
        <end position="360"/>
    </location>
</feature>
<evidence type="ECO:0000256" key="2">
    <source>
        <dbReference type="SAM" id="SignalP"/>
    </source>
</evidence>
<feature type="compositionally biased region" description="Polar residues" evidence="1">
    <location>
        <begin position="142"/>
        <end position="155"/>
    </location>
</feature>
<dbReference type="PROSITE" id="PS51257">
    <property type="entry name" value="PROKAR_LIPOPROTEIN"/>
    <property type="match status" value="1"/>
</dbReference>
<feature type="compositionally biased region" description="Basic and acidic residues" evidence="1">
    <location>
        <begin position="452"/>
        <end position="467"/>
    </location>
</feature>
<dbReference type="EMBL" id="JABSTV010001245">
    <property type="protein sequence ID" value="KAH7982940.1"/>
    <property type="molecule type" value="Genomic_DNA"/>
</dbReference>
<proteinExistence type="predicted"/>
<feature type="compositionally biased region" description="Basic residues" evidence="1">
    <location>
        <begin position="739"/>
        <end position="761"/>
    </location>
</feature>
<sequence>MFQVKGSLVIFTLLSLWSGCFATARRRRTKDVVSEACLNEGVRVSECRAAFITELEMMHSMNQNNQHTNCTLYSKLECCMVTEYGALGCGDKEAINKAISFAIKDHQSYDNCPKGLCDPASVNGSFKIMRDMDENLHESKNSTDMPKSSEAKTSSVAAGVPPAAPAEVAPVNGAATSVSSLEKEAVTGGAGGHDALANVKVPISIEIVKNISLSDIGRTSKKTHRRRRHHRKVPDASLESNTRSGSGVASTEEGKNADAAGKSGLEKDEPKNSKLSDVPEISLAVHRLEKKHDISSDASSFAHESLEDRARKTTTNQTKVSDTKSETVNLSSTANASAAHNQTAHNQTLEEELSTSGRRHVDNKTGALSEAAVNLKDPKQVFGSGPLIEVKGHKGGSVEKQMVHAYETGESGENIKGKNSLIDDLVDQYGSGGSDYDLKYGRDLKKRHRPRFRDDDDAPKVRRKQWDGDEPFEVDTTRDPFQEYPSVKDGDPRTGGLYVGNRGRRHSAEEENVRIARHKKVHRRKPENDYNYESMVRWKLLEELDSILDPKNSPDAETMNKPSGPEFRHEKDDDMDQWKRRLQALKVQVQAQSGERIVGGAGDSFRDADAMRDGEMYYRKYRRQSPLAYGQGYEGVERPIVKDPLIHQAKKRFWIERQESDSNKSAHDTEHQGAAGIHLRPLPEAPGRELPPAVETAEKHPPNESMGVMREAAPYVAGHRLISSDSRASQMSGLGARRFSNRRAARARRLRGSRGSRKLHKSLKDTEGLKILRNDDLQGDDDDDDDDDADDDDDEDDDEDEKEAAGIKKSTLPAISPKGQVGRVDAAERPLMSFGERVHTMEPTKTTPKKEIKPAGNLVGSAESPDCVPDTLRAHTDYCRGIYTKHQLSIEEARKIASKKTMACYKLESIKGCLSAGSYFSKCVGSNNNEFQELQGSVMSQMRDLRCGSSVLSGSTMLLVLAVALNHLLRGGN</sequence>
<protein>
    <submittedName>
        <fullName evidence="3">Uncharacterized protein</fullName>
    </submittedName>
</protein>
<feature type="region of interest" description="Disordered" evidence="1">
    <location>
        <begin position="724"/>
        <end position="865"/>
    </location>
</feature>
<dbReference type="VEuPathDB" id="VectorBase:RSAN_026599"/>